<name>A0AB34ICK6_PRYPA</name>
<dbReference type="EMBL" id="JBGBPQ010000029">
    <property type="protein sequence ID" value="KAL1496391.1"/>
    <property type="molecule type" value="Genomic_DNA"/>
</dbReference>
<evidence type="ECO:0000313" key="2">
    <source>
        <dbReference type="Proteomes" id="UP001515480"/>
    </source>
</evidence>
<sequence>MAEGSGGGAATFSFDELTEAAGRATQLIRAQLSPPGTRSTWLGPSSVLADAVAGSVLICESSEDGSFVAVIPPKVPSSSPVRRLRGVVSVRVSRDGSLGASRFEELSSLHSIVTSIVPGVLTLGAHKGALADSVRVTFGGSPWPQRFERVALLNCAWIQRQQMLFDSAHPLPPSAMEWCAVRRGLQQAGGAQTAAIGAKPAHPCSRVAVHCRIAIYECRRLGWAVADAKTMCGDGVILLGAQLDTVTERVRCPLIKRRWILHAVQLIREGLATDMRVDTALMARFTGRLTNLSQFFPELRIPLLEGTPSH</sequence>
<protein>
    <submittedName>
        <fullName evidence="1">Uncharacterized protein</fullName>
    </submittedName>
</protein>
<accession>A0AB34ICK6</accession>
<organism evidence="1 2">
    <name type="scientific">Prymnesium parvum</name>
    <name type="common">Toxic golden alga</name>
    <dbReference type="NCBI Taxonomy" id="97485"/>
    <lineage>
        <taxon>Eukaryota</taxon>
        <taxon>Haptista</taxon>
        <taxon>Haptophyta</taxon>
        <taxon>Prymnesiophyceae</taxon>
        <taxon>Prymnesiales</taxon>
        <taxon>Prymnesiaceae</taxon>
        <taxon>Prymnesium</taxon>
    </lineage>
</organism>
<gene>
    <name evidence="1" type="ORF">AB1Y20_016346</name>
</gene>
<evidence type="ECO:0000313" key="1">
    <source>
        <dbReference type="EMBL" id="KAL1496391.1"/>
    </source>
</evidence>
<dbReference type="Proteomes" id="UP001515480">
    <property type="component" value="Unassembled WGS sequence"/>
</dbReference>
<proteinExistence type="predicted"/>
<reference evidence="1 2" key="1">
    <citation type="journal article" date="2024" name="Science">
        <title>Giant polyketide synthase enzymes in the biosynthesis of giant marine polyether toxins.</title>
        <authorList>
            <person name="Fallon T.R."/>
            <person name="Shende V.V."/>
            <person name="Wierzbicki I.H."/>
            <person name="Pendleton A.L."/>
            <person name="Watervoot N.F."/>
            <person name="Auber R.P."/>
            <person name="Gonzalez D.J."/>
            <person name="Wisecaver J.H."/>
            <person name="Moore B.S."/>
        </authorList>
    </citation>
    <scope>NUCLEOTIDE SEQUENCE [LARGE SCALE GENOMIC DNA]</scope>
    <source>
        <strain evidence="1 2">12B1</strain>
    </source>
</reference>
<dbReference type="AlphaFoldDB" id="A0AB34ICK6"/>
<keyword evidence="2" id="KW-1185">Reference proteome</keyword>
<comment type="caution">
    <text evidence="1">The sequence shown here is derived from an EMBL/GenBank/DDBJ whole genome shotgun (WGS) entry which is preliminary data.</text>
</comment>